<protein>
    <submittedName>
        <fullName evidence="2">Uncharacterized protein</fullName>
    </submittedName>
</protein>
<dbReference type="Gene3D" id="2.170.270.10">
    <property type="entry name" value="SET domain"/>
    <property type="match status" value="1"/>
</dbReference>
<name>M8BWZ1_AEGTA</name>
<accession>M8BWZ1</accession>
<organism evidence="2">
    <name type="scientific">Aegilops tauschii</name>
    <name type="common">Tausch's goatgrass</name>
    <name type="synonym">Aegilops squarrosa</name>
    <dbReference type="NCBI Taxonomy" id="37682"/>
    <lineage>
        <taxon>Eukaryota</taxon>
        <taxon>Viridiplantae</taxon>
        <taxon>Streptophyta</taxon>
        <taxon>Embryophyta</taxon>
        <taxon>Tracheophyta</taxon>
        <taxon>Spermatophyta</taxon>
        <taxon>Magnoliopsida</taxon>
        <taxon>Liliopsida</taxon>
        <taxon>Poales</taxon>
        <taxon>Poaceae</taxon>
        <taxon>BOP clade</taxon>
        <taxon>Pooideae</taxon>
        <taxon>Triticodae</taxon>
        <taxon>Triticeae</taxon>
        <taxon>Triticinae</taxon>
        <taxon>Aegilops</taxon>
    </lineage>
</organism>
<dbReference type="AlphaFoldDB" id="M8BWZ1"/>
<dbReference type="SUPFAM" id="SSF82199">
    <property type="entry name" value="SET domain"/>
    <property type="match status" value="1"/>
</dbReference>
<feature type="region of interest" description="Disordered" evidence="1">
    <location>
        <begin position="679"/>
        <end position="898"/>
    </location>
</feature>
<feature type="compositionally biased region" description="Basic and acidic residues" evidence="1">
    <location>
        <begin position="697"/>
        <end position="710"/>
    </location>
</feature>
<sequence length="898" mass="98292">MAMEMRARESVGMSEDLTRAISPYATALHDAFLHSHCSSCFRKLPSQPPYAMSCMLCCSVQYCCSDCLSSDREMHSSSGECCFFADHLKKASPSYITEGTSDVRASLRLLYFLEMHGLVSSDSINRSSRIGGLSTIGIREILEVGGEVAERILKGSMLMSSARKMRTQTSVVFSNGLTIEIVTLWVVMINSVEVQIGDGWDLGIAVYGPSFSWFNHSCFPNASFRFVLAPPNEDSVSDKSEYRAVPASKGVAQDAWHAWQFEEGSAHALGKYGPRVVVRCIKPINKGDEVCITYIDLLQTRPKGRVCKGKSGVRLSRNGKMTYLGTKFRTRITCVQELREFRNLSSPENAFISRGIEDFDDILQQAISEYSLGDDPKACCTMIESLLSENLMGDLQQVELSRKRHILHPLHHICLRAYMTLASAYRFRALESDTDGFKGENSAVSFKMTKAAVAYSFLLAGATHHLFLSERSFMTPLAHFLLSAGRSMLGFVECVKGERRKNVSQAKFSFASCSASSGTRDSMQYHQFRSTCEEFGKRMLSLSLQCWPFLVQSSPCLEKIKNPIDFSWLGTAIFQSLHLSVVDSANLSCTDGLEIFTEEQKGCILSLAICCITFCEYLANICYGPQHYLANHAKDLLEAMEESSSNWAMKIFTSSKGANKGMSLFLSALEKCMADEYDRSSYGRSGTGSDEGGYNKTSEEDYGRSSDEYGHGTGGFNKSSNDNNDGAYKNTNTDDYSSSGGYNKSSTDNFTGGLNKSSPDDYTGGGSYNKTGADDYSAGGDYNKSSTDDFSGGHNKSSTDDYDGGYKNSSADAGYGEGGYKKPSTEDSPAYNKSSIEEDYSSGKNTPNTDDYDGSGYNKSSTDDGYKKPGADEYSGGYSKSGADGYATGAGETGSDDY</sequence>
<proteinExistence type="predicted"/>
<dbReference type="EnsemblPlants" id="EMT26479">
    <property type="protein sequence ID" value="EMT26479"/>
    <property type="gene ID" value="F775_02917"/>
</dbReference>
<reference evidence="2" key="1">
    <citation type="submission" date="2015-06" db="UniProtKB">
        <authorList>
            <consortium name="EnsemblPlants"/>
        </authorList>
    </citation>
    <scope>IDENTIFICATION</scope>
</reference>
<dbReference type="PANTHER" id="PTHR47780:SF1">
    <property type="entry name" value="PROTEIN SET DOMAIN GROUP 41"/>
    <property type="match status" value="1"/>
</dbReference>
<dbReference type="InterPro" id="IPR046341">
    <property type="entry name" value="SET_dom_sf"/>
</dbReference>
<feature type="compositionally biased region" description="Polar residues" evidence="1">
    <location>
        <begin position="716"/>
        <end position="757"/>
    </location>
</feature>
<evidence type="ECO:0000256" key="1">
    <source>
        <dbReference type="SAM" id="MobiDB-lite"/>
    </source>
</evidence>
<dbReference type="PANTHER" id="PTHR47780">
    <property type="entry name" value="PROTEIN SET DOMAIN GROUP 41"/>
    <property type="match status" value="1"/>
</dbReference>
<dbReference type="InterPro" id="IPR001214">
    <property type="entry name" value="SET_dom"/>
</dbReference>
<evidence type="ECO:0000313" key="2">
    <source>
        <dbReference type="EnsemblPlants" id="EMT26479"/>
    </source>
</evidence>
<dbReference type="PROSITE" id="PS50280">
    <property type="entry name" value="SET"/>
    <property type="match status" value="1"/>
</dbReference>
<feature type="compositionally biased region" description="Basic and acidic residues" evidence="1">
    <location>
        <begin position="861"/>
        <end position="871"/>
    </location>
</feature>